<reference evidence="2" key="4">
    <citation type="submission" date="2025-09" db="UniProtKB">
        <authorList>
            <consortium name="Ensembl"/>
        </authorList>
    </citation>
    <scope>IDENTIFICATION</scope>
</reference>
<evidence type="ECO:0000313" key="3">
    <source>
        <dbReference type="Proteomes" id="UP000008144"/>
    </source>
</evidence>
<feature type="region of interest" description="Disordered" evidence="1">
    <location>
        <begin position="439"/>
        <end position="582"/>
    </location>
</feature>
<dbReference type="AlphaFoldDB" id="F6W896"/>
<dbReference type="EMBL" id="EAAA01001430">
    <property type="status" value="NOT_ANNOTATED_CDS"/>
    <property type="molecule type" value="Genomic_DNA"/>
</dbReference>
<dbReference type="Ensembl" id="ENSCINT00000022220.2">
    <property type="protein sequence ID" value="ENSCINP00000021974.2"/>
    <property type="gene ID" value="ENSCING00000011523.2"/>
</dbReference>
<organism evidence="2 3">
    <name type="scientific">Ciona intestinalis</name>
    <name type="common">Transparent sea squirt</name>
    <name type="synonym">Ascidia intestinalis</name>
    <dbReference type="NCBI Taxonomy" id="7719"/>
    <lineage>
        <taxon>Eukaryota</taxon>
        <taxon>Metazoa</taxon>
        <taxon>Chordata</taxon>
        <taxon>Tunicata</taxon>
        <taxon>Ascidiacea</taxon>
        <taxon>Phlebobranchia</taxon>
        <taxon>Cionidae</taxon>
        <taxon>Ciona</taxon>
    </lineage>
</organism>
<evidence type="ECO:0000256" key="1">
    <source>
        <dbReference type="SAM" id="MobiDB-lite"/>
    </source>
</evidence>
<feature type="compositionally biased region" description="Basic residues" evidence="1">
    <location>
        <begin position="556"/>
        <end position="579"/>
    </location>
</feature>
<reference evidence="2" key="2">
    <citation type="journal article" date="2008" name="Genome Biol.">
        <title>Improved genome assembly and evidence-based global gene model set for the chordate Ciona intestinalis: new insight into intron and operon populations.</title>
        <authorList>
            <person name="Satou Y."/>
            <person name="Mineta K."/>
            <person name="Ogasawara M."/>
            <person name="Sasakura Y."/>
            <person name="Shoguchi E."/>
            <person name="Ueno K."/>
            <person name="Yamada L."/>
            <person name="Matsumoto J."/>
            <person name="Wasserscheid J."/>
            <person name="Dewar K."/>
            <person name="Wiley G.B."/>
            <person name="Macmil S.L."/>
            <person name="Roe B.A."/>
            <person name="Zeller R.W."/>
            <person name="Hastings K.E."/>
            <person name="Lemaire P."/>
            <person name="Lindquist E."/>
            <person name="Endo T."/>
            <person name="Hotta K."/>
            <person name="Inaba K."/>
        </authorList>
    </citation>
    <scope>NUCLEOTIDE SEQUENCE [LARGE SCALE GENOMIC DNA]</scope>
    <source>
        <strain evidence="2">wild type</strain>
    </source>
</reference>
<dbReference type="Proteomes" id="UP000008144">
    <property type="component" value="Chromosome 2"/>
</dbReference>
<feature type="compositionally biased region" description="Basic and acidic residues" evidence="1">
    <location>
        <begin position="545"/>
        <end position="555"/>
    </location>
</feature>
<feature type="compositionally biased region" description="Basic and acidic residues" evidence="1">
    <location>
        <begin position="468"/>
        <end position="477"/>
    </location>
</feature>
<accession>F6W896</accession>
<proteinExistence type="predicted"/>
<name>F6W896_CIOIN</name>
<reference evidence="3" key="1">
    <citation type="journal article" date="2002" name="Science">
        <title>The draft genome of Ciona intestinalis: insights into chordate and vertebrate origins.</title>
        <authorList>
            <person name="Dehal P."/>
            <person name="Satou Y."/>
            <person name="Campbell R.K."/>
            <person name="Chapman J."/>
            <person name="Degnan B."/>
            <person name="De Tomaso A."/>
            <person name="Davidson B."/>
            <person name="Di Gregorio A."/>
            <person name="Gelpke M."/>
            <person name="Goodstein D.M."/>
            <person name="Harafuji N."/>
            <person name="Hastings K.E."/>
            <person name="Ho I."/>
            <person name="Hotta K."/>
            <person name="Huang W."/>
            <person name="Kawashima T."/>
            <person name="Lemaire P."/>
            <person name="Martinez D."/>
            <person name="Meinertzhagen I.A."/>
            <person name="Necula S."/>
            <person name="Nonaka M."/>
            <person name="Putnam N."/>
            <person name="Rash S."/>
            <person name="Saiga H."/>
            <person name="Satake M."/>
            <person name="Terry A."/>
            <person name="Yamada L."/>
            <person name="Wang H.G."/>
            <person name="Awazu S."/>
            <person name="Azumi K."/>
            <person name="Boore J."/>
            <person name="Branno M."/>
            <person name="Chin-Bow S."/>
            <person name="DeSantis R."/>
            <person name="Doyle S."/>
            <person name="Francino P."/>
            <person name="Keys D.N."/>
            <person name="Haga S."/>
            <person name="Hayashi H."/>
            <person name="Hino K."/>
            <person name="Imai K.S."/>
            <person name="Inaba K."/>
            <person name="Kano S."/>
            <person name="Kobayashi K."/>
            <person name="Kobayashi M."/>
            <person name="Lee B.I."/>
            <person name="Makabe K.W."/>
            <person name="Manohar C."/>
            <person name="Matassi G."/>
            <person name="Medina M."/>
            <person name="Mochizuki Y."/>
            <person name="Mount S."/>
            <person name="Morishita T."/>
            <person name="Miura S."/>
            <person name="Nakayama A."/>
            <person name="Nishizaka S."/>
            <person name="Nomoto H."/>
            <person name="Ohta F."/>
            <person name="Oishi K."/>
            <person name="Rigoutsos I."/>
            <person name="Sano M."/>
            <person name="Sasaki A."/>
            <person name="Sasakura Y."/>
            <person name="Shoguchi E."/>
            <person name="Shin-i T."/>
            <person name="Spagnuolo A."/>
            <person name="Stainier D."/>
            <person name="Suzuki M.M."/>
            <person name="Tassy O."/>
            <person name="Takatori N."/>
            <person name="Tokuoka M."/>
            <person name="Yagi K."/>
            <person name="Yoshizaki F."/>
            <person name="Wada S."/>
            <person name="Zhang C."/>
            <person name="Hyatt P.D."/>
            <person name="Larimer F."/>
            <person name="Detter C."/>
            <person name="Doggett N."/>
            <person name="Glavina T."/>
            <person name="Hawkins T."/>
            <person name="Richardson P."/>
            <person name="Lucas S."/>
            <person name="Kohara Y."/>
            <person name="Levine M."/>
            <person name="Satoh N."/>
            <person name="Rokhsar D.S."/>
        </authorList>
    </citation>
    <scope>NUCLEOTIDE SEQUENCE [LARGE SCALE GENOMIC DNA]</scope>
</reference>
<protein>
    <submittedName>
        <fullName evidence="2">Uncharacterized protein</fullName>
    </submittedName>
</protein>
<dbReference type="HOGENOM" id="CLU_424273_0_0_1"/>
<feature type="compositionally biased region" description="Low complexity" evidence="1">
    <location>
        <begin position="485"/>
        <end position="498"/>
    </location>
</feature>
<feature type="compositionally biased region" description="Polar residues" evidence="1">
    <location>
        <begin position="499"/>
        <end position="525"/>
    </location>
</feature>
<evidence type="ECO:0000313" key="2">
    <source>
        <dbReference type="Ensembl" id="ENSCINP00000021974.2"/>
    </source>
</evidence>
<feature type="region of interest" description="Disordered" evidence="1">
    <location>
        <begin position="601"/>
        <end position="625"/>
    </location>
</feature>
<dbReference type="EMBL" id="EAAA01001429">
    <property type="status" value="NOT_ANNOTATED_CDS"/>
    <property type="molecule type" value="Genomic_DNA"/>
</dbReference>
<feature type="compositionally biased region" description="Basic and acidic residues" evidence="1">
    <location>
        <begin position="526"/>
        <end position="537"/>
    </location>
</feature>
<dbReference type="InParanoid" id="F6W896"/>
<keyword evidence="3" id="KW-1185">Reference proteome</keyword>
<sequence length="646" mass="73410">MLKQDLLDCIHSKARWNAVHQSKKVSFETNPNLERNVDLNRAVQELLYLPDYNLAETRPSELLGERYGQKHPIFTVQDITGRQFWPFVASDLWFDCSSLRVTEGRLLNALRQTFRELEKAGHVVKYTTDIYESVFTSRNRTCLKTTYLESLPKDCQSINTISDSTKSAVGEAMDEEMSKITFTYYGTSIDQLYDVLKRESLCDVTVEEIRRQNVTKEEQDIARQLPTLQKLCKKSNIFSSSRKEQINDLRSNSRQRNWNIPEPQRYLNKRPCAVGRRPNHQLNQLMTQRKEAMTSLMNPLNRHLLMEKIQIKRSQIARRKTLHGMLNTAFHKSTDPYEKWWFHSNDLMSNVNVKQVDQTASNTSFFGNSWILDTVTSSNNDAGEGISFTSTKKRTSGDILVENLAAVDTWKCQCDICTGAFLQLNQDLLARSSPGDFVLSMRQSGNRSGKPAVNGKKGNRRNSKWAGKNKDQQDEGKHRPRSSIKPKSSSGSDGLSKSRTASAKSRIDSANSKPTSQIANSNSTKSKIDSNHSKSDSNKTSVSKKTVDETGDTHNRKSSAKKPKPGAKTKRGQQKRRNSKVPLNNDIWWESLSTYVTPHWKAKAGAKSRRSEEKSDDSSLNVANTDTNSINVNKLKISYSFDRLRS</sequence>
<reference evidence="2" key="3">
    <citation type="submission" date="2025-08" db="UniProtKB">
        <authorList>
            <consortium name="Ensembl"/>
        </authorList>
    </citation>
    <scope>IDENTIFICATION</scope>
</reference>